<dbReference type="GO" id="GO:0000155">
    <property type="term" value="F:phosphorelay sensor kinase activity"/>
    <property type="evidence" value="ECO:0007669"/>
    <property type="project" value="InterPro"/>
</dbReference>
<dbReference type="InterPro" id="IPR036890">
    <property type="entry name" value="HATPase_C_sf"/>
</dbReference>
<keyword evidence="4" id="KW-1185">Reference proteome</keyword>
<feature type="transmembrane region" description="Helical" evidence="1">
    <location>
        <begin position="57"/>
        <end position="77"/>
    </location>
</feature>
<accession>A0A316L266</accession>
<dbReference type="GO" id="GO:0016020">
    <property type="term" value="C:membrane"/>
    <property type="evidence" value="ECO:0007669"/>
    <property type="project" value="InterPro"/>
</dbReference>
<evidence type="ECO:0000313" key="4">
    <source>
        <dbReference type="Proteomes" id="UP000245762"/>
    </source>
</evidence>
<dbReference type="Gene3D" id="3.30.565.10">
    <property type="entry name" value="Histidine kinase-like ATPase, C-terminal domain"/>
    <property type="match status" value="1"/>
</dbReference>
<dbReference type="EMBL" id="QGEG01000001">
    <property type="protein sequence ID" value="PWL39478.1"/>
    <property type="molecule type" value="Genomic_DNA"/>
</dbReference>
<name>A0A316L266_9FLAO</name>
<feature type="transmembrane region" description="Helical" evidence="1">
    <location>
        <begin position="12"/>
        <end position="30"/>
    </location>
</feature>
<reference evidence="3 4" key="1">
    <citation type="submission" date="2018-05" db="EMBL/GenBank/DDBJ databases">
        <title>Complete genome sequence of Flagellimonas aquimarina ECD12 isolated from seaweed Ecklonia cava.</title>
        <authorList>
            <person name="Choi S."/>
            <person name="Seong C."/>
        </authorList>
    </citation>
    <scope>NUCLEOTIDE SEQUENCE [LARGE SCALE GENOMIC DNA]</scope>
    <source>
        <strain evidence="3 4">ECD12</strain>
    </source>
</reference>
<dbReference type="SUPFAM" id="SSF55874">
    <property type="entry name" value="ATPase domain of HSP90 chaperone/DNA topoisomerase II/histidine kinase"/>
    <property type="match status" value="1"/>
</dbReference>
<comment type="caution">
    <text evidence="3">The sequence shown here is derived from an EMBL/GenBank/DDBJ whole genome shotgun (WGS) entry which is preliminary data.</text>
</comment>
<evidence type="ECO:0000259" key="2">
    <source>
        <dbReference type="Pfam" id="PF06580"/>
    </source>
</evidence>
<feature type="domain" description="Signal transduction histidine kinase internal region" evidence="2">
    <location>
        <begin position="161"/>
        <end position="239"/>
    </location>
</feature>
<sequence>MQRLLVKRAIHVLVHIIVWIFATYFIARTFSLETDSIVEYRGGIQSITKVYNYKLQYGLLATIVFKVVFFYLISFFFSRLIFEKKYFKFFGLTLFLIVFFLLLEKLTLLIFCDKLCFSRYLRIGIGLYLFFAAASIIYSFLAQWKKDQNIKIDLLEQKRTAELNLLRSQINPHFLFNSLNNLLSIAERENQKDVSNGISQLSELLRFMLYDSSSETISVTKEIEFIDNYISLNKLRFDHTDSIEIRFEVKGDLENIKIYPALLIPFVENAFKHGINIYEKSYVKIKLEIENKTLYFLVENSLHVNDPLNEFENNSSGIGLTNVRRRLEILYPKMHILKIYEPKEMFKINLEIVL</sequence>
<gene>
    <name evidence="3" type="ORF">DKG77_01170</name>
</gene>
<keyword evidence="1" id="KW-0472">Membrane</keyword>
<dbReference type="OrthoDB" id="9809908at2"/>
<dbReference type="InterPro" id="IPR050640">
    <property type="entry name" value="Bact_2-comp_sensor_kinase"/>
</dbReference>
<organism evidence="3 4">
    <name type="scientific">Flagellimonas aquimarina</name>
    <dbReference type="NCBI Taxonomy" id="2201895"/>
    <lineage>
        <taxon>Bacteria</taxon>
        <taxon>Pseudomonadati</taxon>
        <taxon>Bacteroidota</taxon>
        <taxon>Flavobacteriia</taxon>
        <taxon>Flavobacteriales</taxon>
        <taxon>Flavobacteriaceae</taxon>
        <taxon>Flagellimonas</taxon>
    </lineage>
</organism>
<evidence type="ECO:0000313" key="3">
    <source>
        <dbReference type="EMBL" id="PWL39478.1"/>
    </source>
</evidence>
<evidence type="ECO:0000256" key="1">
    <source>
        <dbReference type="SAM" id="Phobius"/>
    </source>
</evidence>
<feature type="transmembrane region" description="Helical" evidence="1">
    <location>
        <begin position="123"/>
        <end position="141"/>
    </location>
</feature>
<dbReference type="Proteomes" id="UP000245762">
    <property type="component" value="Unassembled WGS sequence"/>
</dbReference>
<proteinExistence type="predicted"/>
<dbReference type="PANTHER" id="PTHR34220">
    <property type="entry name" value="SENSOR HISTIDINE KINASE YPDA"/>
    <property type="match status" value="1"/>
</dbReference>
<protein>
    <recommendedName>
        <fullName evidence="2">Signal transduction histidine kinase internal region domain-containing protein</fullName>
    </recommendedName>
</protein>
<dbReference type="AlphaFoldDB" id="A0A316L266"/>
<keyword evidence="1" id="KW-0812">Transmembrane</keyword>
<keyword evidence="1" id="KW-1133">Transmembrane helix</keyword>
<dbReference type="InterPro" id="IPR010559">
    <property type="entry name" value="Sig_transdc_His_kin_internal"/>
</dbReference>
<dbReference type="PANTHER" id="PTHR34220:SF7">
    <property type="entry name" value="SENSOR HISTIDINE KINASE YPDA"/>
    <property type="match status" value="1"/>
</dbReference>
<dbReference type="Pfam" id="PF06580">
    <property type="entry name" value="His_kinase"/>
    <property type="match status" value="1"/>
</dbReference>
<feature type="transmembrane region" description="Helical" evidence="1">
    <location>
        <begin position="89"/>
        <end position="111"/>
    </location>
</feature>